<dbReference type="InterPro" id="IPR036396">
    <property type="entry name" value="Cyt_P450_sf"/>
</dbReference>
<feature type="transmembrane region" description="Helical" evidence="7">
    <location>
        <begin position="12"/>
        <end position="31"/>
    </location>
</feature>
<evidence type="ECO:0000256" key="5">
    <source>
        <dbReference type="ARBA" id="ARBA00023004"/>
    </source>
</evidence>
<evidence type="ECO:0008006" key="10">
    <source>
        <dbReference type="Google" id="ProtNLM"/>
    </source>
</evidence>
<keyword evidence="7" id="KW-1133">Transmembrane helix</keyword>
<dbReference type="PANTHER" id="PTHR24291:SF50">
    <property type="entry name" value="BIFUNCTIONAL ALBAFLAVENONE MONOOXYGENASE_TERPENE SYNTHASE"/>
    <property type="match status" value="1"/>
</dbReference>
<dbReference type="Proteomes" id="UP001595075">
    <property type="component" value="Unassembled WGS sequence"/>
</dbReference>
<dbReference type="InterPro" id="IPR002401">
    <property type="entry name" value="Cyt_P450_E_grp-I"/>
</dbReference>
<keyword evidence="2" id="KW-0349">Heme</keyword>
<evidence type="ECO:0000256" key="7">
    <source>
        <dbReference type="SAM" id="Phobius"/>
    </source>
</evidence>
<dbReference type="EMBL" id="JAZHXI010000005">
    <property type="protein sequence ID" value="KAL2071828.1"/>
    <property type="molecule type" value="Genomic_DNA"/>
</dbReference>
<evidence type="ECO:0000256" key="1">
    <source>
        <dbReference type="ARBA" id="ARBA00010617"/>
    </source>
</evidence>
<keyword evidence="6" id="KW-0503">Monooxygenase</keyword>
<keyword evidence="9" id="KW-1185">Reference proteome</keyword>
<dbReference type="Gene3D" id="1.10.630.10">
    <property type="entry name" value="Cytochrome P450"/>
    <property type="match status" value="1"/>
</dbReference>
<comment type="similarity">
    <text evidence="1">Belongs to the cytochrome P450 family.</text>
</comment>
<evidence type="ECO:0000256" key="4">
    <source>
        <dbReference type="ARBA" id="ARBA00023002"/>
    </source>
</evidence>
<dbReference type="PRINTS" id="PR00385">
    <property type="entry name" value="P450"/>
</dbReference>
<accession>A0ABR4CR24</accession>
<name>A0ABR4CR24_9HELO</name>
<evidence type="ECO:0000256" key="6">
    <source>
        <dbReference type="ARBA" id="ARBA00023033"/>
    </source>
</evidence>
<evidence type="ECO:0000313" key="8">
    <source>
        <dbReference type="EMBL" id="KAL2071828.1"/>
    </source>
</evidence>
<proteinExistence type="inferred from homology"/>
<reference evidence="8 9" key="1">
    <citation type="journal article" date="2024" name="Commun. Biol.">
        <title>Comparative genomic analysis of thermophilic fungi reveals convergent evolutionary adaptations and gene losses.</title>
        <authorList>
            <person name="Steindorff A.S."/>
            <person name="Aguilar-Pontes M.V."/>
            <person name="Robinson A.J."/>
            <person name="Andreopoulos B."/>
            <person name="LaButti K."/>
            <person name="Kuo A."/>
            <person name="Mondo S."/>
            <person name="Riley R."/>
            <person name="Otillar R."/>
            <person name="Haridas S."/>
            <person name="Lipzen A."/>
            <person name="Grimwood J."/>
            <person name="Schmutz J."/>
            <person name="Clum A."/>
            <person name="Reid I.D."/>
            <person name="Moisan M.C."/>
            <person name="Butler G."/>
            <person name="Nguyen T.T.M."/>
            <person name="Dewar K."/>
            <person name="Conant G."/>
            <person name="Drula E."/>
            <person name="Henrissat B."/>
            <person name="Hansel C."/>
            <person name="Singer S."/>
            <person name="Hutchinson M.I."/>
            <person name="de Vries R.P."/>
            <person name="Natvig D.O."/>
            <person name="Powell A.J."/>
            <person name="Tsang A."/>
            <person name="Grigoriev I.V."/>
        </authorList>
    </citation>
    <scope>NUCLEOTIDE SEQUENCE [LARGE SCALE GENOMIC DNA]</scope>
    <source>
        <strain evidence="8 9">CBS 494.80</strain>
    </source>
</reference>
<evidence type="ECO:0000256" key="3">
    <source>
        <dbReference type="ARBA" id="ARBA00022723"/>
    </source>
</evidence>
<dbReference type="InterPro" id="IPR050196">
    <property type="entry name" value="Cytochrome_P450_Monoox"/>
</dbReference>
<sequence>MFSTMNLPENWAWMGLSAAGLYLVLFVVKFIRHRSFYKDLPTPPHSMLLGNLKVVGEAMKRYPADIHPQPMFTDIGMQHNLRGIFYVDLYPFSEPMVFLTDPGIALQAQTSPNYHRHPFVKQFLRGAVGTKSIFSTNGAEWSRQRSWFAPSFSLAHLLKLVPGMVEESLVFKEKLTRFAVSGEVFSMNDATMKLAIDFIGRTVGDIHLKSQTQFSPIQDNFAKALSWTAGQTDPTWKKLVSPFMMDWYTRKLDTSLGDVIKEKYKDGREDGVEKSILDMALKGYMKDTGKAGGPKAVRADLDPEFMKIALDNAKTFFVGGHDTTASLMTYLFYYLSINPKYLARVREEHDSVFGNDFNTTIETLTAEPHLLNKLTLTSAVIKEVLRLHPVGFTVRKAAPGTTATFEGRSYPMDNHLICVLSSTMHRDPAIWTNPNEFDPDRFLSPDTNSTEAWMPFEKGPRNCIGQQMATLEVRVMAVLTVRYFDFEAAFKDHGLSLPGWGGRAYQELNMSAKPKDGIPMKAYLTEAK</sequence>
<keyword evidence="7" id="KW-0472">Membrane</keyword>
<keyword evidence="7" id="KW-0812">Transmembrane</keyword>
<dbReference type="InterPro" id="IPR001128">
    <property type="entry name" value="Cyt_P450"/>
</dbReference>
<dbReference type="Pfam" id="PF00067">
    <property type="entry name" value="p450"/>
    <property type="match status" value="1"/>
</dbReference>
<comment type="caution">
    <text evidence="8">The sequence shown here is derived from an EMBL/GenBank/DDBJ whole genome shotgun (WGS) entry which is preliminary data.</text>
</comment>
<dbReference type="PRINTS" id="PR00463">
    <property type="entry name" value="EP450I"/>
</dbReference>
<dbReference type="PANTHER" id="PTHR24291">
    <property type="entry name" value="CYTOCHROME P450 FAMILY 4"/>
    <property type="match status" value="1"/>
</dbReference>
<gene>
    <name evidence="8" type="ORF">VTL71DRAFT_13063</name>
</gene>
<evidence type="ECO:0000313" key="9">
    <source>
        <dbReference type="Proteomes" id="UP001595075"/>
    </source>
</evidence>
<evidence type="ECO:0000256" key="2">
    <source>
        <dbReference type="ARBA" id="ARBA00022617"/>
    </source>
</evidence>
<keyword evidence="3" id="KW-0479">Metal-binding</keyword>
<keyword evidence="5" id="KW-0408">Iron</keyword>
<protein>
    <recommendedName>
        <fullName evidence="10">Cytochrome P450</fullName>
    </recommendedName>
</protein>
<organism evidence="8 9">
    <name type="scientific">Oculimacula yallundae</name>
    <dbReference type="NCBI Taxonomy" id="86028"/>
    <lineage>
        <taxon>Eukaryota</taxon>
        <taxon>Fungi</taxon>
        <taxon>Dikarya</taxon>
        <taxon>Ascomycota</taxon>
        <taxon>Pezizomycotina</taxon>
        <taxon>Leotiomycetes</taxon>
        <taxon>Helotiales</taxon>
        <taxon>Ploettnerulaceae</taxon>
        <taxon>Oculimacula</taxon>
    </lineage>
</organism>
<keyword evidence="4" id="KW-0560">Oxidoreductase</keyword>
<dbReference type="SUPFAM" id="SSF48264">
    <property type="entry name" value="Cytochrome P450"/>
    <property type="match status" value="1"/>
</dbReference>